<dbReference type="AlphaFoldDB" id="A0AAE0DUT4"/>
<dbReference type="Proteomes" id="UP001281410">
    <property type="component" value="Unassembled WGS sequence"/>
</dbReference>
<name>A0AAE0DUT4_9ROSI</name>
<evidence type="ECO:0000313" key="2">
    <source>
        <dbReference type="Proteomes" id="UP001281410"/>
    </source>
</evidence>
<proteinExistence type="predicted"/>
<reference evidence="1" key="1">
    <citation type="journal article" date="2023" name="Plant J.">
        <title>Genome sequences and population genomics provide insights into the demographic history, inbreeding, and mutation load of two 'living fossil' tree species of Dipteronia.</title>
        <authorList>
            <person name="Feng Y."/>
            <person name="Comes H.P."/>
            <person name="Chen J."/>
            <person name="Zhu S."/>
            <person name="Lu R."/>
            <person name="Zhang X."/>
            <person name="Li P."/>
            <person name="Qiu J."/>
            <person name="Olsen K.M."/>
            <person name="Qiu Y."/>
        </authorList>
    </citation>
    <scope>NUCLEOTIDE SEQUENCE</scope>
    <source>
        <strain evidence="1">NBL</strain>
    </source>
</reference>
<sequence>MAGRMIILKKWHSRFVLTKESYSKVPVWVKFLNIPHEYWTEEGLSYVAGAVGKPLYANSLTETMKRISYARICVKIDATSKLIDSVDLLMGKGDEHNNGRVLKFWLNINGNQRFVMNANRLVIMLLLA</sequence>
<keyword evidence="2" id="KW-1185">Reference proteome</keyword>
<organism evidence="1 2">
    <name type="scientific">Dipteronia sinensis</name>
    <dbReference type="NCBI Taxonomy" id="43782"/>
    <lineage>
        <taxon>Eukaryota</taxon>
        <taxon>Viridiplantae</taxon>
        <taxon>Streptophyta</taxon>
        <taxon>Embryophyta</taxon>
        <taxon>Tracheophyta</taxon>
        <taxon>Spermatophyta</taxon>
        <taxon>Magnoliopsida</taxon>
        <taxon>eudicotyledons</taxon>
        <taxon>Gunneridae</taxon>
        <taxon>Pentapetalae</taxon>
        <taxon>rosids</taxon>
        <taxon>malvids</taxon>
        <taxon>Sapindales</taxon>
        <taxon>Sapindaceae</taxon>
        <taxon>Hippocastanoideae</taxon>
        <taxon>Acereae</taxon>
        <taxon>Dipteronia</taxon>
    </lineage>
</organism>
<dbReference type="EMBL" id="JANJYJ010000009">
    <property type="protein sequence ID" value="KAK3189458.1"/>
    <property type="molecule type" value="Genomic_DNA"/>
</dbReference>
<evidence type="ECO:0008006" key="3">
    <source>
        <dbReference type="Google" id="ProtNLM"/>
    </source>
</evidence>
<comment type="caution">
    <text evidence="1">The sequence shown here is derived from an EMBL/GenBank/DDBJ whole genome shotgun (WGS) entry which is preliminary data.</text>
</comment>
<evidence type="ECO:0000313" key="1">
    <source>
        <dbReference type="EMBL" id="KAK3189458.1"/>
    </source>
</evidence>
<dbReference type="PANTHER" id="PTHR31286">
    <property type="entry name" value="GLYCINE-RICH CELL WALL STRUCTURAL PROTEIN 1.8-LIKE"/>
    <property type="match status" value="1"/>
</dbReference>
<dbReference type="InterPro" id="IPR040256">
    <property type="entry name" value="At4g02000-like"/>
</dbReference>
<dbReference type="PANTHER" id="PTHR31286:SF99">
    <property type="entry name" value="DUF4283 DOMAIN-CONTAINING PROTEIN"/>
    <property type="match status" value="1"/>
</dbReference>
<protein>
    <recommendedName>
        <fullName evidence="3">DUF4283 domain-containing protein</fullName>
    </recommendedName>
</protein>
<gene>
    <name evidence="1" type="ORF">Dsin_029019</name>
</gene>
<accession>A0AAE0DUT4</accession>